<evidence type="ECO:0000313" key="1">
    <source>
        <dbReference type="EMBL" id="KKU02190.1"/>
    </source>
</evidence>
<proteinExistence type="predicted"/>
<dbReference type="EMBL" id="LCKS01000015">
    <property type="protein sequence ID" value="KKU02190.1"/>
    <property type="molecule type" value="Genomic_DNA"/>
</dbReference>
<gene>
    <name evidence="1" type="ORF">UX05_C0015G0001</name>
</gene>
<accession>A0A0G1Q0M8</accession>
<reference evidence="1 2" key="1">
    <citation type="journal article" date="2015" name="Nature">
        <title>rRNA introns, odd ribosomes, and small enigmatic genomes across a large radiation of phyla.</title>
        <authorList>
            <person name="Brown C.T."/>
            <person name="Hug L.A."/>
            <person name="Thomas B.C."/>
            <person name="Sharon I."/>
            <person name="Castelle C.J."/>
            <person name="Singh A."/>
            <person name="Wilkins M.J."/>
            <person name="Williams K.H."/>
            <person name="Banfield J.F."/>
        </authorList>
    </citation>
    <scope>NUCLEOTIDE SEQUENCE [LARGE SCALE GENOMIC DNA]</scope>
</reference>
<protein>
    <submittedName>
        <fullName evidence="1">Uncharacterized protein</fullName>
    </submittedName>
</protein>
<sequence length="70" mass="7787">AEAGRIHSPRQIVSPCRVRFNHLDFARNSFELCIIHTAFARRPRVAKALAVAQASYGGQSPLKVDREGEL</sequence>
<comment type="caution">
    <text evidence="1">The sequence shown here is derived from an EMBL/GenBank/DDBJ whole genome shotgun (WGS) entry which is preliminary data.</text>
</comment>
<name>A0A0G1Q0M8_9BACT</name>
<dbReference type="AlphaFoldDB" id="A0A0G1Q0M8"/>
<evidence type="ECO:0000313" key="2">
    <source>
        <dbReference type="Proteomes" id="UP000034264"/>
    </source>
</evidence>
<feature type="non-terminal residue" evidence="1">
    <location>
        <position position="1"/>
    </location>
</feature>
<dbReference type="Proteomes" id="UP000034264">
    <property type="component" value="Unassembled WGS sequence"/>
</dbReference>
<organism evidence="1 2">
    <name type="scientific">Candidatus Amesbacteria bacterium GW2011_GWC2_45_19</name>
    <dbReference type="NCBI Taxonomy" id="1618366"/>
    <lineage>
        <taxon>Bacteria</taxon>
        <taxon>Candidatus Amesiibacteriota</taxon>
    </lineage>
</organism>